<dbReference type="GO" id="GO:0006313">
    <property type="term" value="P:DNA transposition"/>
    <property type="evidence" value="ECO:0007669"/>
    <property type="project" value="InterPro"/>
</dbReference>
<comment type="caution">
    <text evidence="2">The sequence shown here is derived from an EMBL/GenBank/DDBJ whole genome shotgun (WGS) entry which is preliminary data.</text>
</comment>
<gene>
    <name evidence="2" type="ORF">H3H36_17715</name>
</gene>
<dbReference type="InterPro" id="IPR003220">
    <property type="entry name" value="InsA_N_dom_Znf"/>
</dbReference>
<evidence type="ECO:0000313" key="3">
    <source>
        <dbReference type="Proteomes" id="UP000566711"/>
    </source>
</evidence>
<dbReference type="PANTHER" id="PTHR33293:SF2">
    <property type="entry name" value="TRANSPOSASE"/>
    <property type="match status" value="1"/>
</dbReference>
<name>A0A7W2EJZ0_9BURK</name>
<dbReference type="PANTHER" id="PTHR33293">
    <property type="entry name" value="INSERTION ELEMENT IS1 1 PROTEIN INSB-RELATED"/>
    <property type="match status" value="1"/>
</dbReference>
<evidence type="ECO:0000259" key="1">
    <source>
        <dbReference type="SMART" id="SM01126"/>
    </source>
</evidence>
<proteinExistence type="predicted"/>
<organism evidence="2 3">
    <name type="scientific">Rugamonas fusca</name>
    <dbReference type="NCBI Taxonomy" id="2758568"/>
    <lineage>
        <taxon>Bacteria</taxon>
        <taxon>Pseudomonadati</taxon>
        <taxon>Pseudomonadota</taxon>
        <taxon>Betaproteobacteria</taxon>
        <taxon>Burkholderiales</taxon>
        <taxon>Oxalobacteraceae</taxon>
        <taxon>Telluria group</taxon>
        <taxon>Rugamonas</taxon>
    </lineage>
</organism>
<reference evidence="2 3" key="1">
    <citation type="submission" date="2020-07" db="EMBL/GenBank/DDBJ databases">
        <title>Novel species isolated from subtropical streams in China.</title>
        <authorList>
            <person name="Lu H."/>
        </authorList>
    </citation>
    <scope>NUCLEOTIDE SEQUENCE [LARGE SCALE GENOMIC DNA]</scope>
    <source>
        <strain evidence="2 3">FT3S</strain>
    </source>
</reference>
<dbReference type="NCBIfam" id="NF033547">
    <property type="entry name" value="transpos_IS1595"/>
    <property type="match status" value="1"/>
</dbReference>
<dbReference type="InterPro" id="IPR051354">
    <property type="entry name" value="Transposase_27_IS1"/>
</dbReference>
<dbReference type="RefSeq" id="WP_182219421.1">
    <property type="nucleotide sequence ID" value="NZ_JACEZS010000015.1"/>
</dbReference>
<evidence type="ECO:0000313" key="2">
    <source>
        <dbReference type="EMBL" id="MBA5607197.1"/>
    </source>
</evidence>
<feature type="domain" description="ISXO2-like transposase" evidence="1">
    <location>
        <begin position="142"/>
        <end position="296"/>
    </location>
</feature>
<dbReference type="Pfam" id="PF12762">
    <property type="entry name" value="DDE_Tnp_IS1595"/>
    <property type="match status" value="1"/>
</dbReference>
<dbReference type="SMART" id="SM01126">
    <property type="entry name" value="DDE_Tnp_IS1595"/>
    <property type="match status" value="1"/>
</dbReference>
<dbReference type="EMBL" id="JACEZS010000015">
    <property type="protein sequence ID" value="MBA5607197.1"/>
    <property type="molecule type" value="Genomic_DNA"/>
</dbReference>
<dbReference type="Pfam" id="PF03811">
    <property type="entry name" value="Zn_ribbon_InsA"/>
    <property type="match status" value="1"/>
</dbReference>
<keyword evidence="3" id="KW-1185">Reference proteome</keyword>
<dbReference type="Proteomes" id="UP000566711">
    <property type="component" value="Unassembled WGS sequence"/>
</dbReference>
<protein>
    <submittedName>
        <fullName evidence="2">IS1595 family transposase</fullName>
    </submittedName>
</protein>
<sequence>MDARQFEDFIKQVGQLTRRQREKIVRLLHDPCDQGGVVELIEQAARTSLACPRCKATAMTRHGQAHGLQRFRCKACAKTFNALTGTPLAHLRYKSKWLDYMECLLTTRTVRKAADYVDVHRNTSFRWRHRFLTLPKTDRPLHLHGITEADEIYFLESEKGARYLERPPHKRGGPASKRGISDEQVCVLVARDRTGQTIDFVAGKGPVTKAQLKRCLPPVVDEDILLVSDSNAAYRYFARDAGISHQAVNLRQGQRVRGAIHVQNVNAYHSRLREWLDRFHGVATHYLPNYLGWRWALDAQRIDSPDLLLRTALGDFQHLPVT</sequence>
<accession>A0A7W2EJZ0</accession>
<dbReference type="AlphaFoldDB" id="A0A7W2EJZ0"/>
<dbReference type="InterPro" id="IPR024445">
    <property type="entry name" value="Tnp_ISXO2-like"/>
</dbReference>